<proteinExistence type="predicted"/>
<evidence type="ECO:0000313" key="2">
    <source>
        <dbReference type="EMBL" id="TKI60729.1"/>
    </source>
</evidence>
<dbReference type="SUPFAM" id="SSF159894">
    <property type="entry name" value="YgaC/TfoX-N like"/>
    <property type="match status" value="1"/>
</dbReference>
<evidence type="ECO:0000259" key="1">
    <source>
        <dbReference type="Pfam" id="PF04993"/>
    </source>
</evidence>
<comment type="caution">
    <text evidence="2">The sequence shown here is derived from an EMBL/GenBank/DDBJ whole genome shotgun (WGS) entry which is preliminary data.</text>
</comment>
<accession>A0A4U2YI72</accession>
<sequence>MAYDEELAGRIREAVVSAAGEDGYREISMFGGLCWTVNTHMAVGTGDVDLMVHVGKEGVESALAQGARLATMGARTMGGIVLVAAEDLPDAASLDAWVRPAVERAIARSPKPPKR</sequence>
<dbReference type="EMBL" id="SZPY01000004">
    <property type="protein sequence ID" value="TKI60729.1"/>
    <property type="molecule type" value="Genomic_DNA"/>
</dbReference>
<keyword evidence="3" id="KW-1185">Reference proteome</keyword>
<reference evidence="2 3" key="1">
    <citation type="submission" date="2019-04" db="EMBL/GenBank/DDBJ databases">
        <authorList>
            <person name="Dong K."/>
        </authorList>
    </citation>
    <scope>NUCLEOTIDE SEQUENCE [LARGE SCALE GENOMIC DNA]</scope>
    <source>
        <strain evidence="3">dk3543</strain>
    </source>
</reference>
<dbReference type="OrthoDB" id="214902at2"/>
<dbReference type="AlphaFoldDB" id="A0A4U2YI72"/>
<organism evidence="2 3">
    <name type="scientific">Nocardioides jishulii</name>
    <dbReference type="NCBI Taxonomy" id="2575440"/>
    <lineage>
        <taxon>Bacteria</taxon>
        <taxon>Bacillati</taxon>
        <taxon>Actinomycetota</taxon>
        <taxon>Actinomycetes</taxon>
        <taxon>Propionibacteriales</taxon>
        <taxon>Nocardioidaceae</taxon>
        <taxon>Nocardioides</taxon>
    </lineage>
</organism>
<name>A0A4U2YI72_9ACTN</name>
<feature type="domain" description="TfoX N-terminal" evidence="1">
    <location>
        <begin position="24"/>
        <end position="104"/>
    </location>
</feature>
<dbReference type="Pfam" id="PF04993">
    <property type="entry name" value="TfoX_N"/>
    <property type="match status" value="1"/>
</dbReference>
<dbReference type="InterPro" id="IPR007076">
    <property type="entry name" value="TfoX_N"/>
</dbReference>
<gene>
    <name evidence="2" type="ORF">FC770_14545</name>
</gene>
<evidence type="ECO:0000313" key="3">
    <source>
        <dbReference type="Proteomes" id="UP000307808"/>
    </source>
</evidence>
<protein>
    <submittedName>
        <fullName evidence="2">TfoX/Sxy family protein</fullName>
    </submittedName>
</protein>
<dbReference type="RefSeq" id="WP_137067036.1">
    <property type="nucleotide sequence ID" value="NZ_CP040748.1"/>
</dbReference>
<dbReference type="Proteomes" id="UP000307808">
    <property type="component" value="Unassembled WGS sequence"/>
</dbReference>